<feature type="non-terminal residue" evidence="1">
    <location>
        <position position="107"/>
    </location>
</feature>
<accession>A0A2V1CXK5</accession>
<dbReference type="GO" id="GO:0003924">
    <property type="term" value="F:GTPase activity"/>
    <property type="evidence" value="ECO:0007669"/>
    <property type="project" value="TreeGrafter"/>
</dbReference>
<sequence>YMRNPRTIILAVISAKNDFANQIILDHCKNIDTESERTLGIVTKPDYLREGSQNELDWIDLAQNKNIYFKLGWHMLRNRADTEMDFTFAQRNEAETIFFSGGRYNNL</sequence>
<dbReference type="GO" id="GO:0016020">
    <property type="term" value="C:membrane"/>
    <property type="evidence" value="ECO:0007669"/>
    <property type="project" value="TreeGrafter"/>
</dbReference>
<dbReference type="PANTHER" id="PTHR11566:SF66">
    <property type="entry name" value="INTERFERON-INDUCED GTP-BINDING PROTEIN MX"/>
    <property type="match status" value="1"/>
</dbReference>
<dbReference type="Proteomes" id="UP000244855">
    <property type="component" value="Unassembled WGS sequence"/>
</dbReference>
<dbReference type="Gene3D" id="3.40.50.300">
    <property type="entry name" value="P-loop containing nucleotide triphosphate hydrolases"/>
    <property type="match status" value="1"/>
</dbReference>
<dbReference type="GO" id="GO:0006897">
    <property type="term" value="P:endocytosis"/>
    <property type="evidence" value="ECO:0007669"/>
    <property type="project" value="TreeGrafter"/>
</dbReference>
<reference evidence="1 2" key="1">
    <citation type="journal article" date="2018" name="Sci. Rep.">
        <title>Comparative genomics provides insights into the lifestyle and reveals functional heterogeneity of dark septate endophytic fungi.</title>
        <authorList>
            <person name="Knapp D.G."/>
            <person name="Nemeth J.B."/>
            <person name="Barry K."/>
            <person name="Hainaut M."/>
            <person name="Henrissat B."/>
            <person name="Johnson J."/>
            <person name="Kuo A."/>
            <person name="Lim J.H.P."/>
            <person name="Lipzen A."/>
            <person name="Nolan M."/>
            <person name="Ohm R.A."/>
            <person name="Tamas L."/>
            <person name="Grigoriev I.V."/>
            <person name="Spatafora J.W."/>
            <person name="Nagy L.G."/>
            <person name="Kovacs G.M."/>
        </authorList>
    </citation>
    <scope>NUCLEOTIDE SEQUENCE [LARGE SCALE GENOMIC DNA]</scope>
    <source>
        <strain evidence="1 2">DSE2036</strain>
    </source>
</reference>
<proteinExistence type="predicted"/>
<dbReference type="GO" id="GO:0005739">
    <property type="term" value="C:mitochondrion"/>
    <property type="evidence" value="ECO:0007669"/>
    <property type="project" value="TreeGrafter"/>
</dbReference>
<dbReference type="SUPFAM" id="SSF52540">
    <property type="entry name" value="P-loop containing nucleoside triphosphate hydrolases"/>
    <property type="match status" value="1"/>
</dbReference>
<dbReference type="STRING" id="97972.A0A2V1CXK5"/>
<dbReference type="InterPro" id="IPR027417">
    <property type="entry name" value="P-loop_NTPase"/>
</dbReference>
<dbReference type="AlphaFoldDB" id="A0A2V1CXK5"/>
<evidence type="ECO:0000313" key="2">
    <source>
        <dbReference type="Proteomes" id="UP000244855"/>
    </source>
</evidence>
<organism evidence="1 2">
    <name type="scientific">Periconia macrospinosa</name>
    <dbReference type="NCBI Taxonomy" id="97972"/>
    <lineage>
        <taxon>Eukaryota</taxon>
        <taxon>Fungi</taxon>
        <taxon>Dikarya</taxon>
        <taxon>Ascomycota</taxon>
        <taxon>Pezizomycotina</taxon>
        <taxon>Dothideomycetes</taxon>
        <taxon>Pleosporomycetidae</taxon>
        <taxon>Pleosporales</taxon>
        <taxon>Massarineae</taxon>
        <taxon>Periconiaceae</taxon>
        <taxon>Periconia</taxon>
    </lineage>
</organism>
<dbReference type="GO" id="GO:0000266">
    <property type="term" value="P:mitochondrial fission"/>
    <property type="evidence" value="ECO:0007669"/>
    <property type="project" value="TreeGrafter"/>
</dbReference>
<protein>
    <submittedName>
        <fullName evidence="1">Uncharacterized protein</fullName>
    </submittedName>
</protein>
<dbReference type="InterPro" id="IPR022812">
    <property type="entry name" value="Dynamin"/>
</dbReference>
<dbReference type="GO" id="GO:0016559">
    <property type="term" value="P:peroxisome fission"/>
    <property type="evidence" value="ECO:0007669"/>
    <property type="project" value="TreeGrafter"/>
</dbReference>
<dbReference type="PANTHER" id="PTHR11566">
    <property type="entry name" value="DYNAMIN"/>
    <property type="match status" value="1"/>
</dbReference>
<keyword evidence="2" id="KW-1185">Reference proteome</keyword>
<dbReference type="GO" id="GO:0048312">
    <property type="term" value="P:intracellular distribution of mitochondria"/>
    <property type="evidence" value="ECO:0007669"/>
    <property type="project" value="TreeGrafter"/>
</dbReference>
<evidence type="ECO:0000313" key="1">
    <source>
        <dbReference type="EMBL" id="PVH90475.1"/>
    </source>
</evidence>
<dbReference type="GO" id="GO:0008017">
    <property type="term" value="F:microtubule binding"/>
    <property type="evidence" value="ECO:0007669"/>
    <property type="project" value="TreeGrafter"/>
</dbReference>
<dbReference type="EMBL" id="KZ806282">
    <property type="protein sequence ID" value="PVH90475.1"/>
    <property type="molecule type" value="Genomic_DNA"/>
</dbReference>
<gene>
    <name evidence="1" type="ORF">DM02DRAFT_502588</name>
</gene>
<name>A0A2V1CXK5_9PLEO</name>
<feature type="non-terminal residue" evidence="1">
    <location>
        <position position="1"/>
    </location>
</feature>
<dbReference type="OrthoDB" id="415706at2759"/>
<dbReference type="GO" id="GO:0005874">
    <property type="term" value="C:microtubule"/>
    <property type="evidence" value="ECO:0007669"/>
    <property type="project" value="TreeGrafter"/>
</dbReference>